<keyword evidence="7" id="KW-0694">RNA-binding</keyword>
<dbReference type="InterPro" id="IPR001247">
    <property type="entry name" value="ExoRNase_PH_dom1"/>
</dbReference>
<dbReference type="Proteomes" id="UP000033140">
    <property type="component" value="Unassembled WGS sequence"/>
</dbReference>
<protein>
    <recommendedName>
        <fullName evidence="10">Exoribonuclease phosphorolytic domain-containing protein</fullName>
    </recommendedName>
</protein>
<comment type="caution">
    <text evidence="11">The sequence shown here is derived from an EMBL/GenBank/DDBJ whole genome shotgun (WGS) entry which is preliminary data.</text>
</comment>
<dbReference type="GO" id="GO:0005730">
    <property type="term" value="C:nucleolus"/>
    <property type="evidence" value="ECO:0007669"/>
    <property type="project" value="UniProtKB-SubCell"/>
</dbReference>
<dbReference type="SUPFAM" id="SSF54211">
    <property type="entry name" value="Ribosomal protein S5 domain 2-like"/>
    <property type="match status" value="1"/>
</dbReference>
<dbReference type="PANTHER" id="PTHR11953:SF2">
    <property type="entry name" value="EXOSOME COMPLEX COMPONENT MTR3"/>
    <property type="match status" value="1"/>
</dbReference>
<evidence type="ECO:0000256" key="9">
    <source>
        <dbReference type="SAM" id="MobiDB-lite"/>
    </source>
</evidence>
<dbReference type="GO" id="GO:0016075">
    <property type="term" value="P:rRNA catabolic process"/>
    <property type="evidence" value="ECO:0007669"/>
    <property type="project" value="TreeGrafter"/>
</dbReference>
<reference evidence="11 12" key="3">
    <citation type="journal article" date="2015" name="Genome Announc.">
        <title>Draft Genome Sequence of the Archiascomycetous Yeast Saitoella complicata.</title>
        <authorList>
            <person name="Yamauchi K."/>
            <person name="Kondo S."/>
            <person name="Hamamoto M."/>
            <person name="Takahashi Y."/>
            <person name="Ogura Y."/>
            <person name="Hayashi T."/>
            <person name="Nishida H."/>
        </authorList>
    </citation>
    <scope>NUCLEOTIDE SEQUENCE [LARGE SCALE GENOMIC DNA]</scope>
    <source>
        <strain evidence="11 12">NRRL Y-17804</strain>
    </source>
</reference>
<keyword evidence="5" id="KW-0698">rRNA processing</keyword>
<dbReference type="Gene3D" id="3.30.230.70">
    <property type="entry name" value="GHMP Kinase, N-terminal domain"/>
    <property type="match status" value="1"/>
</dbReference>
<evidence type="ECO:0000313" key="11">
    <source>
        <dbReference type="EMBL" id="GAO50940.1"/>
    </source>
</evidence>
<gene>
    <name evidence="11" type="ORF">G7K_5059-t1</name>
</gene>
<dbReference type="OMA" id="NIKEDPY"/>
<dbReference type="InterPro" id="IPR020568">
    <property type="entry name" value="Ribosomal_Su5_D2-typ_SF"/>
</dbReference>
<evidence type="ECO:0000256" key="4">
    <source>
        <dbReference type="ARBA" id="ARBA00022490"/>
    </source>
</evidence>
<dbReference type="OrthoDB" id="2504340at2759"/>
<sequence>MSNDRRRNLGPSSSAPPIYQKDIHTLESQLKALEQKDSQSSEPQKIFLKTSLLTKPNGSSYLELHVPSTSTPTKLLCAIYGPRPTPRSTPYSPTATLTLDLSFSPFSTRTRSLPHLRSPLERTCAKRIEDSIRSAIRAELYPKTQIEIFVCVLEAPLSGDEADAEGVWSAAVNAVGAALVDAGIEMRDIPSAASCDGLSLATLLATGEITELSSKGKIDIGDWDKRVEECLRKAAEVRGVVNAVLRRDVERRREEGDGMEF</sequence>
<evidence type="ECO:0000256" key="6">
    <source>
        <dbReference type="ARBA" id="ARBA00022835"/>
    </source>
</evidence>
<dbReference type="EMBL" id="BACD03000039">
    <property type="protein sequence ID" value="GAO50940.1"/>
    <property type="molecule type" value="Genomic_DNA"/>
</dbReference>
<dbReference type="GO" id="GO:0006364">
    <property type="term" value="P:rRNA processing"/>
    <property type="evidence" value="ECO:0007669"/>
    <property type="project" value="UniProtKB-KW"/>
</dbReference>
<evidence type="ECO:0000313" key="12">
    <source>
        <dbReference type="Proteomes" id="UP000033140"/>
    </source>
</evidence>
<comment type="similarity">
    <text evidence="3">Belongs to the RNase PH family.</text>
</comment>
<dbReference type="GO" id="GO:0071028">
    <property type="term" value="P:nuclear mRNA surveillance"/>
    <property type="evidence" value="ECO:0007669"/>
    <property type="project" value="TreeGrafter"/>
</dbReference>
<dbReference type="GO" id="GO:0034475">
    <property type="term" value="P:U4 snRNA 3'-end processing"/>
    <property type="evidence" value="ECO:0007669"/>
    <property type="project" value="TreeGrafter"/>
</dbReference>
<proteinExistence type="inferred from homology"/>
<keyword evidence="8" id="KW-0539">Nucleus</keyword>
<dbReference type="RefSeq" id="XP_019025127.1">
    <property type="nucleotide sequence ID" value="XM_019165977.1"/>
</dbReference>
<evidence type="ECO:0000256" key="8">
    <source>
        <dbReference type="ARBA" id="ARBA00023242"/>
    </source>
</evidence>
<evidence type="ECO:0000256" key="2">
    <source>
        <dbReference type="ARBA" id="ARBA00004604"/>
    </source>
</evidence>
<reference evidence="11 12" key="1">
    <citation type="journal article" date="2011" name="J. Gen. Appl. Microbiol.">
        <title>Draft genome sequencing of the enigmatic yeast Saitoella complicata.</title>
        <authorList>
            <person name="Nishida H."/>
            <person name="Hamamoto M."/>
            <person name="Sugiyama J."/>
        </authorList>
    </citation>
    <scope>NUCLEOTIDE SEQUENCE [LARGE SCALE GENOMIC DNA]</scope>
    <source>
        <strain evidence="11 12">NRRL Y-17804</strain>
    </source>
</reference>
<dbReference type="Pfam" id="PF01138">
    <property type="entry name" value="RNase_PH"/>
    <property type="match status" value="1"/>
</dbReference>
<comment type="subcellular location">
    <subcellularLocation>
        <location evidence="1">Cytoplasm</location>
    </subcellularLocation>
    <subcellularLocation>
        <location evidence="2">Nucleus</location>
        <location evidence="2">Nucleolus</location>
    </subcellularLocation>
</comment>
<dbReference type="GO" id="GO:0000176">
    <property type="term" value="C:nuclear exosome (RNase complex)"/>
    <property type="evidence" value="ECO:0007669"/>
    <property type="project" value="UniProtKB-ARBA"/>
</dbReference>
<reference evidence="11 12" key="2">
    <citation type="journal article" date="2014" name="J. Gen. Appl. Microbiol.">
        <title>The early diverging ascomycetous budding yeast Saitoella complicata has three histone deacetylases belonging to the Clr6, Hos2, and Rpd3 lineages.</title>
        <authorList>
            <person name="Nishida H."/>
            <person name="Matsumoto T."/>
            <person name="Kondo S."/>
            <person name="Hamamoto M."/>
            <person name="Yoshikawa H."/>
        </authorList>
    </citation>
    <scope>NUCLEOTIDE SEQUENCE [LARGE SCALE GENOMIC DNA]</scope>
    <source>
        <strain evidence="11 12">NRRL Y-17804</strain>
    </source>
</reference>
<keyword evidence="12" id="KW-1185">Reference proteome</keyword>
<dbReference type="InterPro" id="IPR050080">
    <property type="entry name" value="RNase_PH"/>
</dbReference>
<dbReference type="GO" id="GO:0071051">
    <property type="term" value="P:poly(A)-dependent snoRNA 3'-end processing"/>
    <property type="evidence" value="ECO:0007669"/>
    <property type="project" value="TreeGrafter"/>
</dbReference>
<dbReference type="STRING" id="698492.A0A0E9NNF4"/>
<dbReference type="InterPro" id="IPR027408">
    <property type="entry name" value="PNPase/RNase_PH_dom_sf"/>
</dbReference>
<feature type="region of interest" description="Disordered" evidence="9">
    <location>
        <begin position="1"/>
        <end position="21"/>
    </location>
</feature>
<keyword evidence="6" id="KW-0271">Exosome</keyword>
<evidence type="ECO:0000256" key="5">
    <source>
        <dbReference type="ARBA" id="ARBA00022552"/>
    </source>
</evidence>
<dbReference type="PANTHER" id="PTHR11953">
    <property type="entry name" value="EXOSOME COMPLEX COMPONENT"/>
    <property type="match status" value="1"/>
</dbReference>
<organism evidence="11 12">
    <name type="scientific">Saitoella complicata (strain BCRC 22490 / CBS 7301 / JCM 7358 / NBRC 10748 / NRRL Y-17804)</name>
    <dbReference type="NCBI Taxonomy" id="698492"/>
    <lineage>
        <taxon>Eukaryota</taxon>
        <taxon>Fungi</taxon>
        <taxon>Dikarya</taxon>
        <taxon>Ascomycota</taxon>
        <taxon>Taphrinomycotina</taxon>
        <taxon>Taphrinomycotina incertae sedis</taxon>
        <taxon>Saitoella</taxon>
    </lineage>
</organism>
<keyword evidence="4" id="KW-0963">Cytoplasm</keyword>
<feature type="domain" description="Exoribonuclease phosphorolytic" evidence="10">
    <location>
        <begin position="44"/>
        <end position="185"/>
    </location>
</feature>
<name>A0A0E9NNF4_SAICN</name>
<dbReference type="GO" id="GO:0000177">
    <property type="term" value="C:cytoplasmic exosome (RNase complex)"/>
    <property type="evidence" value="ECO:0007669"/>
    <property type="project" value="TreeGrafter"/>
</dbReference>
<evidence type="ECO:0000256" key="7">
    <source>
        <dbReference type="ARBA" id="ARBA00022884"/>
    </source>
</evidence>
<evidence type="ECO:0000256" key="3">
    <source>
        <dbReference type="ARBA" id="ARBA00006678"/>
    </source>
</evidence>
<evidence type="ECO:0000256" key="1">
    <source>
        <dbReference type="ARBA" id="ARBA00004496"/>
    </source>
</evidence>
<dbReference type="AlphaFoldDB" id="A0A0E9NNF4"/>
<accession>A0A0E9NNF4</accession>
<dbReference type="GO" id="GO:0003723">
    <property type="term" value="F:RNA binding"/>
    <property type="evidence" value="ECO:0007669"/>
    <property type="project" value="UniProtKB-KW"/>
</dbReference>
<evidence type="ECO:0000259" key="10">
    <source>
        <dbReference type="Pfam" id="PF01138"/>
    </source>
</evidence>